<accession>A0A1E8F1A0</accession>
<name>A0A1E8F1A0_9CLOT</name>
<dbReference type="NCBIfam" id="TIGR03936">
    <property type="entry name" value="sam_1_link_chp"/>
    <property type="match status" value="1"/>
</dbReference>
<organism evidence="2 3">
    <name type="scientific">Clostridium acetireducens DSM 10703</name>
    <dbReference type="NCBI Taxonomy" id="1121290"/>
    <lineage>
        <taxon>Bacteria</taxon>
        <taxon>Bacillati</taxon>
        <taxon>Bacillota</taxon>
        <taxon>Clostridia</taxon>
        <taxon>Eubacteriales</taxon>
        <taxon>Clostridiaceae</taxon>
        <taxon>Clostridium</taxon>
    </lineage>
</organism>
<proteinExistence type="predicted"/>
<keyword evidence="3" id="KW-1185">Reference proteome</keyword>
<protein>
    <recommendedName>
        <fullName evidence="1">DUF2344 domain-containing protein</fullName>
    </recommendedName>
</protein>
<dbReference type="AlphaFoldDB" id="A0A1E8F1A0"/>
<dbReference type="EMBL" id="LZFO01000004">
    <property type="protein sequence ID" value="OFI07218.1"/>
    <property type="molecule type" value="Genomic_DNA"/>
</dbReference>
<dbReference type="STRING" id="1121290.CLAOCE_04090"/>
<reference evidence="2 3" key="1">
    <citation type="submission" date="2016-06" db="EMBL/GenBank/DDBJ databases">
        <title>Genome sequence of Clostridium acetireducens DSM 10703.</title>
        <authorList>
            <person name="Poehlein A."/>
            <person name="Fluechter S."/>
            <person name="Duerre P."/>
            <person name="Daniel R."/>
        </authorList>
    </citation>
    <scope>NUCLEOTIDE SEQUENCE [LARGE SCALE GENOMIC DNA]</scope>
    <source>
        <strain evidence="2 3">DSM 10703</strain>
    </source>
</reference>
<dbReference type="RefSeq" id="WP_070109380.1">
    <property type="nucleotide sequence ID" value="NZ_LZFO01000004.1"/>
</dbReference>
<dbReference type="Proteomes" id="UP000175744">
    <property type="component" value="Unassembled WGS sequence"/>
</dbReference>
<evidence type="ECO:0000313" key="2">
    <source>
        <dbReference type="EMBL" id="OFI07218.1"/>
    </source>
</evidence>
<feature type="domain" description="DUF2344" evidence="1">
    <location>
        <begin position="2"/>
        <end position="192"/>
    </location>
</feature>
<evidence type="ECO:0000313" key="3">
    <source>
        <dbReference type="Proteomes" id="UP000175744"/>
    </source>
</evidence>
<gene>
    <name evidence="2" type="ORF">CLOACE_04090</name>
</gene>
<evidence type="ECO:0000259" key="1">
    <source>
        <dbReference type="Pfam" id="PF10105"/>
    </source>
</evidence>
<sequence>MRYLIKFSKESDIKFISHLDLMRSIQKIIKRAGLPIEYSKGFNPHMSISLAQPLSVGMYSLGEYADIVFTEDLDEEYIKDKLNNNAPEAINFIEVIKVPKKPEGEKKVPKSMAAIDAAKYTINIKYNSTKNLKEELIKMNQRKEWNIIKKFKKGVEKQVNIKPLLKKFNYSIDNNNLKLQVLLSCGSRENLSADTLAKYIQENTTEVNKCAFINIKREEMYGIVNKELVPLYKYVTMI</sequence>
<dbReference type="Pfam" id="PF10105">
    <property type="entry name" value="DUF2344"/>
    <property type="match status" value="1"/>
</dbReference>
<dbReference type="PATRIC" id="fig|1121290.3.peg.415"/>
<dbReference type="InterPro" id="IPR018768">
    <property type="entry name" value="DUF2344"/>
</dbReference>
<comment type="caution">
    <text evidence="2">The sequence shown here is derived from an EMBL/GenBank/DDBJ whole genome shotgun (WGS) entry which is preliminary data.</text>
</comment>